<evidence type="ECO:0000313" key="2">
    <source>
        <dbReference type="Proteomes" id="UP000179807"/>
    </source>
</evidence>
<name>A0A1J4KG28_9EUKA</name>
<dbReference type="RefSeq" id="XP_068361437.1">
    <property type="nucleotide sequence ID" value="XM_068492174.1"/>
</dbReference>
<organism evidence="1 2">
    <name type="scientific">Tritrichomonas foetus</name>
    <dbReference type="NCBI Taxonomy" id="1144522"/>
    <lineage>
        <taxon>Eukaryota</taxon>
        <taxon>Metamonada</taxon>
        <taxon>Parabasalia</taxon>
        <taxon>Tritrichomonadida</taxon>
        <taxon>Tritrichomonadidae</taxon>
        <taxon>Tritrichomonas</taxon>
    </lineage>
</organism>
<dbReference type="GeneID" id="94826878"/>
<proteinExistence type="predicted"/>
<evidence type="ECO:0000313" key="1">
    <source>
        <dbReference type="EMBL" id="OHT08301.1"/>
    </source>
</evidence>
<dbReference type="AlphaFoldDB" id="A0A1J4KG28"/>
<dbReference type="EMBL" id="MLAK01000671">
    <property type="protein sequence ID" value="OHT08301.1"/>
    <property type="molecule type" value="Genomic_DNA"/>
</dbReference>
<comment type="caution">
    <text evidence="1">The sequence shown here is derived from an EMBL/GenBank/DDBJ whole genome shotgun (WGS) entry which is preliminary data.</text>
</comment>
<reference evidence="1" key="1">
    <citation type="submission" date="2016-10" db="EMBL/GenBank/DDBJ databases">
        <authorList>
            <person name="Benchimol M."/>
            <person name="Almeida L.G."/>
            <person name="Vasconcelos A.T."/>
            <person name="Perreira-Neves A."/>
            <person name="Rosa I.A."/>
            <person name="Tasca T."/>
            <person name="Bogo M.R."/>
            <person name="de Souza W."/>
        </authorList>
    </citation>
    <scope>NUCLEOTIDE SEQUENCE [LARGE SCALE GENOMIC DNA]</scope>
    <source>
        <strain evidence="1">K</strain>
    </source>
</reference>
<sequence>MDNGDLPLLLRFAELIQHKLKNETDEKAKSSLERDLKLVKNEIGKRILDLPEDVPIFPPLPEEKFSSPIKESISSIHIDSPTKDMEELGSPIQNTSIQSLSGQSSSILLSTDDIAAKFNAFIKSKNSSKPKSKIPIPKAK</sequence>
<accession>A0A1J4KG28</accession>
<dbReference type="Proteomes" id="UP000179807">
    <property type="component" value="Unassembled WGS sequence"/>
</dbReference>
<gene>
    <name evidence="1" type="ORF">TRFO_04914</name>
</gene>
<keyword evidence="2" id="KW-1185">Reference proteome</keyword>
<protein>
    <submittedName>
        <fullName evidence="1">Uncharacterized protein</fullName>
    </submittedName>
</protein>
<dbReference type="VEuPathDB" id="TrichDB:TRFO_04914"/>